<organism evidence="2 3">
    <name type="scientific">Fusarium venenatum</name>
    <dbReference type="NCBI Taxonomy" id="56646"/>
    <lineage>
        <taxon>Eukaryota</taxon>
        <taxon>Fungi</taxon>
        <taxon>Dikarya</taxon>
        <taxon>Ascomycota</taxon>
        <taxon>Pezizomycotina</taxon>
        <taxon>Sordariomycetes</taxon>
        <taxon>Hypocreomycetidae</taxon>
        <taxon>Hypocreales</taxon>
        <taxon>Nectriaceae</taxon>
        <taxon>Fusarium</taxon>
    </lineage>
</organism>
<name>A0A2L2STU9_9HYPO</name>
<keyword evidence="1" id="KW-1133">Transmembrane helix</keyword>
<feature type="transmembrane region" description="Helical" evidence="1">
    <location>
        <begin position="6"/>
        <end position="27"/>
    </location>
</feature>
<sequence>MSVTPAVSIAILVLTLFVVFVAIALYLRSQVQVFIRAIFTHNQEKREADASTVANTGEPV</sequence>
<dbReference type="OrthoDB" id="5104613at2759"/>
<protein>
    <submittedName>
        <fullName evidence="2">Uncharacterized protein</fullName>
    </submittedName>
</protein>
<dbReference type="EMBL" id="LN649232">
    <property type="protein sequence ID" value="CEI41359.1"/>
    <property type="molecule type" value="Genomic_DNA"/>
</dbReference>
<reference evidence="3" key="1">
    <citation type="submission" date="2014-10" db="EMBL/GenBank/DDBJ databases">
        <authorList>
            <person name="King R."/>
        </authorList>
    </citation>
    <scope>NUCLEOTIDE SEQUENCE [LARGE SCALE GENOMIC DNA]</scope>
    <source>
        <strain evidence="3">A3/5</strain>
    </source>
</reference>
<evidence type="ECO:0000313" key="3">
    <source>
        <dbReference type="Proteomes" id="UP000245910"/>
    </source>
</evidence>
<evidence type="ECO:0000256" key="1">
    <source>
        <dbReference type="SAM" id="Phobius"/>
    </source>
</evidence>
<proteinExistence type="predicted"/>
<keyword evidence="1" id="KW-0812">Transmembrane</keyword>
<keyword evidence="1" id="KW-0472">Membrane</keyword>
<keyword evidence="3" id="KW-1185">Reference proteome</keyword>
<dbReference type="AlphaFoldDB" id="A0A2L2STU9"/>
<accession>A0A2L2STU9</accession>
<dbReference type="Proteomes" id="UP000245910">
    <property type="component" value="Chromosome IIII"/>
</dbReference>
<evidence type="ECO:0000313" key="2">
    <source>
        <dbReference type="EMBL" id="CEI41359.1"/>
    </source>
</evidence>